<dbReference type="Pfam" id="PF04024">
    <property type="entry name" value="PspC"/>
    <property type="match status" value="1"/>
</dbReference>
<protein>
    <submittedName>
        <fullName evidence="3">PspC domain-containing protein</fullName>
    </submittedName>
</protein>
<dbReference type="RefSeq" id="WP_380927289.1">
    <property type="nucleotide sequence ID" value="NZ_JBHUGS010000001.1"/>
</dbReference>
<feature type="domain" description="Phage shock protein PspC N-terminal" evidence="2">
    <location>
        <begin position="3"/>
        <end position="60"/>
    </location>
</feature>
<dbReference type="Proteomes" id="UP001597400">
    <property type="component" value="Unassembled WGS sequence"/>
</dbReference>
<organism evidence="3 4">
    <name type="scientific">Sphingomonas arantia</name>
    <dbReference type="NCBI Taxonomy" id="1460676"/>
    <lineage>
        <taxon>Bacteria</taxon>
        <taxon>Pseudomonadati</taxon>
        <taxon>Pseudomonadota</taxon>
        <taxon>Alphaproteobacteria</taxon>
        <taxon>Sphingomonadales</taxon>
        <taxon>Sphingomonadaceae</taxon>
        <taxon>Sphingomonas</taxon>
    </lineage>
</organism>
<evidence type="ECO:0000259" key="2">
    <source>
        <dbReference type="Pfam" id="PF04024"/>
    </source>
</evidence>
<comment type="caution">
    <text evidence="3">The sequence shown here is derived from an EMBL/GenBank/DDBJ whole genome shotgun (WGS) entry which is preliminary data.</text>
</comment>
<reference evidence="4" key="1">
    <citation type="journal article" date="2019" name="Int. J. Syst. Evol. Microbiol.">
        <title>The Global Catalogue of Microorganisms (GCM) 10K type strain sequencing project: providing services to taxonomists for standard genome sequencing and annotation.</title>
        <authorList>
            <consortium name="The Broad Institute Genomics Platform"/>
            <consortium name="The Broad Institute Genome Sequencing Center for Infectious Disease"/>
            <person name="Wu L."/>
            <person name="Ma J."/>
        </authorList>
    </citation>
    <scope>NUCLEOTIDE SEQUENCE [LARGE SCALE GENOMIC DNA]</scope>
    <source>
        <strain evidence="4">CGMCC 1.12702</strain>
    </source>
</reference>
<dbReference type="EMBL" id="JBHUGS010000001">
    <property type="protein sequence ID" value="MFD1949687.1"/>
    <property type="molecule type" value="Genomic_DNA"/>
</dbReference>
<proteinExistence type="predicted"/>
<name>A0ABW4TVU2_9SPHN</name>
<dbReference type="InterPro" id="IPR007168">
    <property type="entry name" value="Phageshock_PspC_N"/>
</dbReference>
<accession>A0ABW4TVU2</accession>
<evidence type="ECO:0000256" key="1">
    <source>
        <dbReference type="SAM" id="Phobius"/>
    </source>
</evidence>
<gene>
    <name evidence="3" type="ORF">ACFSGX_02755</name>
</gene>
<keyword evidence="1" id="KW-0812">Transmembrane</keyword>
<keyword evidence="1" id="KW-0472">Membrane</keyword>
<evidence type="ECO:0000313" key="4">
    <source>
        <dbReference type="Proteomes" id="UP001597400"/>
    </source>
</evidence>
<keyword evidence="1" id="KW-1133">Transmembrane helix</keyword>
<keyword evidence="4" id="KW-1185">Reference proteome</keyword>
<feature type="transmembrane region" description="Helical" evidence="1">
    <location>
        <begin position="33"/>
        <end position="58"/>
    </location>
</feature>
<evidence type="ECO:0000313" key="3">
    <source>
        <dbReference type="EMBL" id="MFD1949687.1"/>
    </source>
</evidence>
<sequence>MKTFTLDKSRARIMGVCAGIADSTGLDPLLVRIAAVLLTLAWAGSWGVAAYLIAGFCAPVRPS</sequence>